<organism evidence="1 2">
    <name type="scientific">Neurospora tetraspora</name>
    <dbReference type="NCBI Taxonomy" id="94610"/>
    <lineage>
        <taxon>Eukaryota</taxon>
        <taxon>Fungi</taxon>
        <taxon>Dikarya</taxon>
        <taxon>Ascomycota</taxon>
        <taxon>Pezizomycotina</taxon>
        <taxon>Sordariomycetes</taxon>
        <taxon>Sordariomycetidae</taxon>
        <taxon>Sordariales</taxon>
        <taxon>Sordariaceae</taxon>
        <taxon>Neurospora</taxon>
    </lineage>
</organism>
<accession>A0AAE0JGV3</accession>
<comment type="caution">
    <text evidence="1">The sequence shown here is derived from an EMBL/GenBank/DDBJ whole genome shotgun (WGS) entry which is preliminary data.</text>
</comment>
<dbReference type="GeneID" id="87865999"/>
<evidence type="ECO:0000313" key="2">
    <source>
        <dbReference type="Proteomes" id="UP001278500"/>
    </source>
</evidence>
<name>A0AAE0JGV3_9PEZI</name>
<dbReference type="InterPro" id="IPR011008">
    <property type="entry name" value="Dimeric_a/b-barrel"/>
</dbReference>
<protein>
    <recommendedName>
        <fullName evidence="3">ABM domain-containing protein</fullName>
    </recommendedName>
</protein>
<dbReference type="Proteomes" id="UP001278500">
    <property type="component" value="Unassembled WGS sequence"/>
</dbReference>
<sequence length="121" mass="14424">MPDLDAPIYPNIPESEGCALHVTIYIDPNNVKAFFEAYRPVYDGCVSEKECTFFSVYQNPENPGQISWIEHSTKNPEWLFKNQFTKEYYREYFKVTEAMFVKPREIKWFKRVEGYTTVKEE</sequence>
<evidence type="ECO:0000313" key="1">
    <source>
        <dbReference type="EMBL" id="KAK3345703.1"/>
    </source>
</evidence>
<keyword evidence="2" id="KW-1185">Reference proteome</keyword>
<dbReference type="Gene3D" id="3.30.70.100">
    <property type="match status" value="1"/>
</dbReference>
<proteinExistence type="predicted"/>
<dbReference type="EMBL" id="JAUEPP010000004">
    <property type="protein sequence ID" value="KAK3345703.1"/>
    <property type="molecule type" value="Genomic_DNA"/>
</dbReference>
<evidence type="ECO:0008006" key="3">
    <source>
        <dbReference type="Google" id="ProtNLM"/>
    </source>
</evidence>
<reference evidence="1" key="2">
    <citation type="submission" date="2023-06" db="EMBL/GenBank/DDBJ databases">
        <authorList>
            <consortium name="Lawrence Berkeley National Laboratory"/>
            <person name="Haridas S."/>
            <person name="Hensen N."/>
            <person name="Bonometti L."/>
            <person name="Westerberg I."/>
            <person name="Brannstrom I.O."/>
            <person name="Guillou S."/>
            <person name="Cros-Aarteil S."/>
            <person name="Calhoun S."/>
            <person name="Kuo A."/>
            <person name="Mondo S."/>
            <person name="Pangilinan J."/>
            <person name="Riley R."/>
            <person name="Labutti K."/>
            <person name="Andreopoulos B."/>
            <person name="Lipzen A."/>
            <person name="Chen C."/>
            <person name="Yanf M."/>
            <person name="Daum C."/>
            <person name="Ng V."/>
            <person name="Clum A."/>
            <person name="Steindorff A."/>
            <person name="Ohm R."/>
            <person name="Martin F."/>
            <person name="Silar P."/>
            <person name="Natvig D."/>
            <person name="Lalanne C."/>
            <person name="Gautier V."/>
            <person name="Ament-Velasquez S.L."/>
            <person name="Kruys A."/>
            <person name="Hutchinson M.I."/>
            <person name="Powell A.J."/>
            <person name="Barry K."/>
            <person name="Miller A.N."/>
            <person name="Grigoriev I.V."/>
            <person name="Debuchy R."/>
            <person name="Gladieux P."/>
            <person name="Thoren M.H."/>
            <person name="Johannesson H."/>
        </authorList>
    </citation>
    <scope>NUCLEOTIDE SEQUENCE</scope>
    <source>
        <strain evidence="1">CBS 560.94</strain>
    </source>
</reference>
<dbReference type="RefSeq" id="XP_062682316.1">
    <property type="nucleotide sequence ID" value="XM_062828845.1"/>
</dbReference>
<dbReference type="AlphaFoldDB" id="A0AAE0JGV3"/>
<gene>
    <name evidence="1" type="ORF">B0H65DRAFT_525811</name>
</gene>
<reference evidence="1" key="1">
    <citation type="journal article" date="2023" name="Mol. Phylogenet. Evol.">
        <title>Genome-scale phylogeny and comparative genomics of the fungal order Sordariales.</title>
        <authorList>
            <person name="Hensen N."/>
            <person name="Bonometti L."/>
            <person name="Westerberg I."/>
            <person name="Brannstrom I.O."/>
            <person name="Guillou S."/>
            <person name="Cros-Aarteil S."/>
            <person name="Calhoun S."/>
            <person name="Haridas S."/>
            <person name="Kuo A."/>
            <person name="Mondo S."/>
            <person name="Pangilinan J."/>
            <person name="Riley R."/>
            <person name="LaButti K."/>
            <person name="Andreopoulos B."/>
            <person name="Lipzen A."/>
            <person name="Chen C."/>
            <person name="Yan M."/>
            <person name="Daum C."/>
            <person name="Ng V."/>
            <person name="Clum A."/>
            <person name="Steindorff A."/>
            <person name="Ohm R.A."/>
            <person name="Martin F."/>
            <person name="Silar P."/>
            <person name="Natvig D.O."/>
            <person name="Lalanne C."/>
            <person name="Gautier V."/>
            <person name="Ament-Velasquez S.L."/>
            <person name="Kruys A."/>
            <person name="Hutchinson M.I."/>
            <person name="Powell A.J."/>
            <person name="Barry K."/>
            <person name="Miller A.N."/>
            <person name="Grigoriev I.V."/>
            <person name="Debuchy R."/>
            <person name="Gladieux P."/>
            <person name="Hiltunen Thoren M."/>
            <person name="Johannesson H."/>
        </authorList>
    </citation>
    <scope>NUCLEOTIDE SEQUENCE</scope>
    <source>
        <strain evidence="1">CBS 560.94</strain>
    </source>
</reference>
<dbReference type="SUPFAM" id="SSF54909">
    <property type="entry name" value="Dimeric alpha+beta barrel"/>
    <property type="match status" value="1"/>
</dbReference>